<gene>
    <name evidence="1" type="ORF">XV03_03880</name>
</gene>
<dbReference type="Proteomes" id="UP000218842">
    <property type="component" value="Unassembled WGS sequence"/>
</dbReference>
<dbReference type="EMBL" id="LBGZ01000029">
    <property type="protein sequence ID" value="PBJ39125.1"/>
    <property type="molecule type" value="Genomic_DNA"/>
</dbReference>
<comment type="caution">
    <text evidence="1">The sequence shown here is derived from an EMBL/GenBank/DDBJ whole genome shotgun (WGS) entry which is preliminary data.</text>
</comment>
<dbReference type="RefSeq" id="WP_071321545.1">
    <property type="nucleotide sequence ID" value="NZ_BDNC01000033.1"/>
</dbReference>
<protein>
    <submittedName>
        <fullName evidence="1">Uncharacterized protein</fullName>
    </submittedName>
</protein>
<evidence type="ECO:0000313" key="1">
    <source>
        <dbReference type="EMBL" id="PBJ39125.1"/>
    </source>
</evidence>
<name>A0A2A3LCW5_MYCAV</name>
<reference evidence="1 2" key="1">
    <citation type="journal article" date="2017" name="Genome Biol. Evol.">
        <title>Population Structure and Local Adaptation of MAC Lung Disease Agent Mycobacterium avium subsp. hominissuis.</title>
        <authorList>
            <person name="Yano H."/>
            <person name="Iwamoto T."/>
            <person name="Nishiuchi Y."/>
            <person name="Nakajima C."/>
            <person name="Starkova D.A."/>
            <person name="Mokrousov I."/>
            <person name="Narvskaya O."/>
            <person name="Yoshida S."/>
            <person name="Arikawa K."/>
            <person name="Nakanishi N."/>
            <person name="Osaki K."/>
            <person name="Nakagawa I."/>
            <person name="Ato M."/>
            <person name="Suzuki Y."/>
            <person name="Maruyama F."/>
        </authorList>
    </citation>
    <scope>NUCLEOTIDE SEQUENCE [LARGE SCALE GENOMIC DNA]</scope>
    <source>
        <strain evidence="1 2">OCU466</strain>
    </source>
</reference>
<dbReference type="AlphaFoldDB" id="A0A2A3LCW5"/>
<sequence length="98" mass="10502">MSAGGSDQEKAELDAALTEGLRAAQKHLDSAEGLFKAYVENNIELDRLTPLEMSAYVSARAELTTAHAAMAAVRSQIGLRWQLEELTALTLAGLSKTL</sequence>
<organism evidence="1 2">
    <name type="scientific">Mycobacterium avium subsp. hominissuis</name>
    <dbReference type="NCBI Taxonomy" id="439334"/>
    <lineage>
        <taxon>Bacteria</taxon>
        <taxon>Bacillati</taxon>
        <taxon>Actinomycetota</taxon>
        <taxon>Actinomycetes</taxon>
        <taxon>Mycobacteriales</taxon>
        <taxon>Mycobacteriaceae</taxon>
        <taxon>Mycobacterium</taxon>
        <taxon>Mycobacterium avium complex (MAC)</taxon>
    </lineage>
</organism>
<evidence type="ECO:0000313" key="2">
    <source>
        <dbReference type="Proteomes" id="UP000218842"/>
    </source>
</evidence>
<proteinExistence type="predicted"/>
<accession>A0A2A3LCW5</accession>